<protein>
    <recommendedName>
        <fullName evidence="3">Methyltransferase domain-containing protein</fullName>
    </recommendedName>
</protein>
<evidence type="ECO:0008006" key="3">
    <source>
        <dbReference type="Google" id="ProtNLM"/>
    </source>
</evidence>
<accession>A0A518END6</accession>
<evidence type="ECO:0000313" key="1">
    <source>
        <dbReference type="EMBL" id="QDV05591.1"/>
    </source>
</evidence>
<proteinExistence type="predicted"/>
<sequence>MTEKLTAARDARLRFYRHIDAGSPWIGSRASLRPRDAEQFPGDGLPAALARALCERSALPAKELFEATETFELVRKRVRGAAVADLCCGHGLAGLLFAIFEREVQKVLLIDRERPASADVLLDAADEVAPWAREKIQWRVEQLKRMELPEGTGVIAVHACGLRTDAAMELAIGARGAFAALPCCRPHRLHPAPESLKNALGADVAIDVHRTYALEAAGYRVKWQEIAEGITPMRRVISAVRARS</sequence>
<reference evidence="1 2" key="1">
    <citation type="submission" date="2019-02" db="EMBL/GenBank/DDBJ databases">
        <title>Deep-cultivation of Planctomycetes and their phenomic and genomic characterization uncovers novel biology.</title>
        <authorList>
            <person name="Wiegand S."/>
            <person name="Jogler M."/>
            <person name="Boedeker C."/>
            <person name="Pinto D."/>
            <person name="Vollmers J."/>
            <person name="Rivas-Marin E."/>
            <person name="Kohn T."/>
            <person name="Peeters S.H."/>
            <person name="Heuer A."/>
            <person name="Rast P."/>
            <person name="Oberbeckmann S."/>
            <person name="Bunk B."/>
            <person name="Jeske O."/>
            <person name="Meyerdierks A."/>
            <person name="Storesund J.E."/>
            <person name="Kallscheuer N."/>
            <person name="Luecker S."/>
            <person name="Lage O.M."/>
            <person name="Pohl T."/>
            <person name="Merkel B.J."/>
            <person name="Hornburger P."/>
            <person name="Mueller R.-W."/>
            <person name="Bruemmer F."/>
            <person name="Labrenz M."/>
            <person name="Spormann A.M."/>
            <person name="Op den Camp H."/>
            <person name="Overmann J."/>
            <person name="Amann R."/>
            <person name="Jetten M.S.M."/>
            <person name="Mascher T."/>
            <person name="Medema M.H."/>
            <person name="Devos D.P."/>
            <person name="Kaster A.-K."/>
            <person name="Ovreas L."/>
            <person name="Rohde M."/>
            <person name="Galperin M.Y."/>
            <person name="Jogler C."/>
        </authorList>
    </citation>
    <scope>NUCLEOTIDE SEQUENCE [LARGE SCALE GENOMIC DNA]</scope>
    <source>
        <strain evidence="1 2">Poly30</strain>
    </source>
</reference>
<gene>
    <name evidence="1" type="ORF">Poly30_10890</name>
</gene>
<dbReference type="Proteomes" id="UP000320390">
    <property type="component" value="Chromosome"/>
</dbReference>
<dbReference type="RefSeq" id="WP_145195019.1">
    <property type="nucleotide sequence ID" value="NZ_CP036434.1"/>
</dbReference>
<keyword evidence="2" id="KW-1185">Reference proteome</keyword>
<evidence type="ECO:0000313" key="2">
    <source>
        <dbReference type="Proteomes" id="UP000320390"/>
    </source>
</evidence>
<organism evidence="1 2">
    <name type="scientific">Saltatorellus ferox</name>
    <dbReference type="NCBI Taxonomy" id="2528018"/>
    <lineage>
        <taxon>Bacteria</taxon>
        <taxon>Pseudomonadati</taxon>
        <taxon>Planctomycetota</taxon>
        <taxon>Planctomycetia</taxon>
        <taxon>Planctomycetia incertae sedis</taxon>
        <taxon>Saltatorellus</taxon>
    </lineage>
</organism>
<name>A0A518END6_9BACT</name>
<dbReference type="EMBL" id="CP036434">
    <property type="protein sequence ID" value="QDV05591.1"/>
    <property type="molecule type" value="Genomic_DNA"/>
</dbReference>
<dbReference type="OrthoDB" id="245630at2"/>
<dbReference type="Gene3D" id="3.40.50.150">
    <property type="entry name" value="Vaccinia Virus protein VP39"/>
    <property type="match status" value="1"/>
</dbReference>
<dbReference type="InterPro" id="IPR029063">
    <property type="entry name" value="SAM-dependent_MTases_sf"/>
</dbReference>
<dbReference type="AlphaFoldDB" id="A0A518END6"/>